<sequence length="392" mass="41694">MTSGAAALLRRPEAPRAAFLELFFDLVFVFTLAALAAGLVKNLSWHGAFHTLVLLLALWMVWTATSGLTDRLDPQHPVVQLLVLATMFGTLLMAAAAPEAFDGKGAFFAGTWVVTQVCPAVLVVFLLRGHEAWRAFVRVLFWHCVASVPWIVGAFTHGVARDVLWASAVGLECAALAFGLPTPGLGRAYMRPEFAISGEHLAERHRQLFIVGLGELVLVTGLTFSGSEFGSGQIAAVVVAFVTTALLWRIYLHRAGSLLAVAIGAAGDPVRASIWALYSHLLMVGGIVPSAIAVELVIEHPFGHVQPALVAVILGGPTLFLVGRGMFEYAVFGRVSRNRVIGAGLLVVGSPAMMFLPRLLVAVVPALVLAWIAVTDGIRARGRPAELPAPPL</sequence>
<accession>A0A3A9Y2T0</accession>
<evidence type="ECO:0000256" key="1">
    <source>
        <dbReference type="SAM" id="Phobius"/>
    </source>
</evidence>
<dbReference type="Pfam" id="PF06772">
    <property type="entry name" value="LtrA"/>
    <property type="match status" value="1"/>
</dbReference>
<dbReference type="EMBL" id="RAZT01000007">
    <property type="protein sequence ID" value="RKN31698.1"/>
    <property type="molecule type" value="Genomic_DNA"/>
</dbReference>
<dbReference type="PANTHER" id="PTHR36840:SF1">
    <property type="entry name" value="BLL5714 PROTEIN"/>
    <property type="match status" value="1"/>
</dbReference>
<keyword evidence="1" id="KW-0472">Membrane</keyword>
<feature type="transmembrane region" description="Helical" evidence="1">
    <location>
        <begin position="304"/>
        <end position="322"/>
    </location>
</feature>
<gene>
    <name evidence="2" type="ORF">D7044_15465</name>
</gene>
<feature type="transmembrane region" description="Helical" evidence="1">
    <location>
        <begin position="77"/>
        <end position="97"/>
    </location>
</feature>
<reference evidence="2 3" key="1">
    <citation type="submission" date="2018-09" db="EMBL/GenBank/DDBJ databases">
        <title>Micromonospora sp. nov. MS1-9, isolated from a root of Musa sp.</title>
        <authorList>
            <person name="Kuncharoen N."/>
            <person name="Kudo T."/>
            <person name="Ohkuma M."/>
            <person name="Yuki M."/>
            <person name="Tanasupawat S."/>
        </authorList>
    </citation>
    <scope>NUCLEOTIDE SEQUENCE [LARGE SCALE GENOMIC DNA]</scope>
    <source>
        <strain evidence="2 3">MS1-9</strain>
    </source>
</reference>
<feature type="transmembrane region" description="Helical" evidence="1">
    <location>
        <begin position="109"/>
        <end position="127"/>
    </location>
</feature>
<dbReference type="RefSeq" id="WP_120689346.1">
    <property type="nucleotide sequence ID" value="NZ_RAZT01000007.1"/>
</dbReference>
<protein>
    <submittedName>
        <fullName evidence="2">Low temperature requirement protein A</fullName>
    </submittedName>
</protein>
<dbReference type="AlphaFoldDB" id="A0A3A9Y2T0"/>
<comment type="caution">
    <text evidence="2">The sequence shown here is derived from an EMBL/GenBank/DDBJ whole genome shotgun (WGS) entry which is preliminary data.</text>
</comment>
<feature type="transmembrane region" description="Helical" evidence="1">
    <location>
        <begin position="207"/>
        <end position="226"/>
    </location>
</feature>
<feature type="transmembrane region" description="Helical" evidence="1">
    <location>
        <begin position="18"/>
        <end position="39"/>
    </location>
</feature>
<organism evidence="2 3">
    <name type="scientific">Micromonospora musae</name>
    <dbReference type="NCBI Taxonomy" id="1894970"/>
    <lineage>
        <taxon>Bacteria</taxon>
        <taxon>Bacillati</taxon>
        <taxon>Actinomycetota</taxon>
        <taxon>Actinomycetes</taxon>
        <taxon>Micromonosporales</taxon>
        <taxon>Micromonosporaceae</taxon>
        <taxon>Micromonospora</taxon>
    </lineage>
</organism>
<evidence type="ECO:0000313" key="3">
    <source>
        <dbReference type="Proteomes" id="UP000275865"/>
    </source>
</evidence>
<feature type="transmembrane region" description="Helical" evidence="1">
    <location>
        <begin position="273"/>
        <end position="298"/>
    </location>
</feature>
<evidence type="ECO:0000313" key="2">
    <source>
        <dbReference type="EMBL" id="RKN31698.1"/>
    </source>
</evidence>
<dbReference type="PANTHER" id="PTHR36840">
    <property type="entry name" value="BLL5714 PROTEIN"/>
    <property type="match status" value="1"/>
</dbReference>
<feature type="transmembrane region" description="Helical" evidence="1">
    <location>
        <begin position="139"/>
        <end position="157"/>
    </location>
</feature>
<name>A0A3A9Y2T0_9ACTN</name>
<feature type="transmembrane region" description="Helical" evidence="1">
    <location>
        <begin position="163"/>
        <end position="186"/>
    </location>
</feature>
<feature type="transmembrane region" description="Helical" evidence="1">
    <location>
        <begin position="232"/>
        <end position="252"/>
    </location>
</feature>
<proteinExistence type="predicted"/>
<keyword evidence="1" id="KW-1133">Transmembrane helix</keyword>
<dbReference type="InterPro" id="IPR010640">
    <property type="entry name" value="Low_temperature_requirement_A"/>
</dbReference>
<keyword evidence="1" id="KW-0812">Transmembrane</keyword>
<dbReference type="Proteomes" id="UP000275865">
    <property type="component" value="Unassembled WGS sequence"/>
</dbReference>
<feature type="transmembrane region" description="Helical" evidence="1">
    <location>
        <begin position="343"/>
        <end position="374"/>
    </location>
</feature>
<feature type="transmembrane region" description="Helical" evidence="1">
    <location>
        <begin position="45"/>
        <end position="65"/>
    </location>
</feature>